<dbReference type="Pfam" id="PF01966">
    <property type="entry name" value="HD"/>
    <property type="match status" value="1"/>
</dbReference>
<proteinExistence type="predicted"/>
<dbReference type="SMART" id="SM00471">
    <property type="entry name" value="HDc"/>
    <property type="match status" value="1"/>
</dbReference>
<accession>A0A3D9Z7T3</accession>
<evidence type="ECO:0000313" key="2">
    <source>
        <dbReference type="EMBL" id="REF89619.1"/>
    </source>
</evidence>
<reference evidence="2 3" key="1">
    <citation type="submission" date="2018-08" db="EMBL/GenBank/DDBJ databases">
        <title>Genomic Encyclopedia of Type Strains, Phase IV (KMG-IV): sequencing the most valuable type-strain genomes for metagenomic binning, comparative biology and taxonomic classification.</title>
        <authorList>
            <person name="Goeker M."/>
        </authorList>
    </citation>
    <scope>NUCLEOTIDE SEQUENCE [LARGE SCALE GENOMIC DNA]</scope>
    <source>
        <strain evidence="2 3">BW863</strain>
    </source>
</reference>
<dbReference type="RefSeq" id="WP_115835365.1">
    <property type="nucleotide sequence ID" value="NZ_CP025086.1"/>
</dbReference>
<dbReference type="InterPro" id="IPR006674">
    <property type="entry name" value="HD_domain"/>
</dbReference>
<dbReference type="InterPro" id="IPR045509">
    <property type="entry name" value="HD_assoc_2"/>
</dbReference>
<organism evidence="2 3">
    <name type="scientific">Methylovirgula ligni</name>
    <dbReference type="NCBI Taxonomy" id="569860"/>
    <lineage>
        <taxon>Bacteria</taxon>
        <taxon>Pseudomonadati</taxon>
        <taxon>Pseudomonadota</taxon>
        <taxon>Alphaproteobacteria</taxon>
        <taxon>Hyphomicrobiales</taxon>
        <taxon>Beijerinckiaceae</taxon>
        <taxon>Methylovirgula</taxon>
    </lineage>
</organism>
<comment type="caution">
    <text evidence="2">The sequence shown here is derived from an EMBL/GenBank/DDBJ whole genome shotgun (WGS) entry which is preliminary data.</text>
</comment>
<gene>
    <name evidence="2" type="ORF">DES32_0846</name>
</gene>
<dbReference type="PANTHER" id="PTHR11373">
    <property type="entry name" value="DEOXYNUCLEOSIDE TRIPHOSPHATE TRIPHOSPHOHYDROLASE"/>
    <property type="match status" value="1"/>
</dbReference>
<dbReference type="SUPFAM" id="SSF109604">
    <property type="entry name" value="HD-domain/PDEase-like"/>
    <property type="match status" value="1"/>
</dbReference>
<dbReference type="CDD" id="cd00077">
    <property type="entry name" value="HDc"/>
    <property type="match status" value="1"/>
</dbReference>
<sequence length="435" mass="49740">MMKEEERVRCPIHDLINFKRSRDEDILLWKLVQTSAIQRLRRIKQLGFSEFVYPGASHTRFSHVLGAMHMARRMLDVFAKNEAMEISADLPINRKATLAAALLHDVGHGPFSHVFEEISDHFGVGRDHESYTLDIIDSPEIKEILTEYGVYEKTRQFFAKEPGYSVFNAVISSQMDCDRLDFLCRDRYHTGIRSAAIDLEWLFDSLRIEQVPVDDEGHVHQYSFVLAEKGLAVAEEFVIAYMQMYHTVYFHKATRGIQFLVHDMLVALLGESETIPQMRATTLSNFIHNGGELATYMQLDDSSILALAHMAAENNWGHGTTLARRFLNRDSYKCFEIPSTVSGNVPRSKLERFRTALQTENIYFIEDIISHRSYKQHAVTDPNFLKNILIKKDGEIESLGNVSGFLRAPAPRVARIYFANSGARDRARVVYQGLG</sequence>
<evidence type="ECO:0000259" key="1">
    <source>
        <dbReference type="SMART" id="SM00471"/>
    </source>
</evidence>
<dbReference type="Pfam" id="PF19276">
    <property type="entry name" value="HD_assoc_2"/>
    <property type="match status" value="1"/>
</dbReference>
<keyword evidence="3" id="KW-1185">Reference proteome</keyword>
<dbReference type="GO" id="GO:0006203">
    <property type="term" value="P:dGTP catabolic process"/>
    <property type="evidence" value="ECO:0007669"/>
    <property type="project" value="TreeGrafter"/>
</dbReference>
<dbReference type="InterPro" id="IPR003607">
    <property type="entry name" value="HD/PDEase_dom"/>
</dbReference>
<dbReference type="EMBL" id="QUMO01000001">
    <property type="protein sequence ID" value="REF89619.1"/>
    <property type="molecule type" value="Genomic_DNA"/>
</dbReference>
<feature type="domain" description="HD/PDEase" evidence="1">
    <location>
        <begin position="56"/>
        <end position="192"/>
    </location>
</feature>
<dbReference type="Proteomes" id="UP000256900">
    <property type="component" value="Unassembled WGS sequence"/>
</dbReference>
<dbReference type="AlphaFoldDB" id="A0A3D9Z7T3"/>
<protein>
    <recommendedName>
        <fullName evidence="1">HD/PDEase domain-containing protein</fullName>
    </recommendedName>
</protein>
<dbReference type="InterPro" id="IPR050135">
    <property type="entry name" value="dGTPase-like"/>
</dbReference>
<dbReference type="Gene3D" id="1.10.3210.10">
    <property type="entry name" value="Hypothetical protein af1432"/>
    <property type="match status" value="1"/>
</dbReference>
<name>A0A3D9Z7T3_9HYPH</name>
<dbReference type="PANTHER" id="PTHR11373:SF4">
    <property type="entry name" value="DEOXYNUCLEOSIDE TRIPHOSPHATE TRIPHOSPHOHYDROLASE SAMHD1"/>
    <property type="match status" value="1"/>
</dbReference>
<evidence type="ECO:0000313" key="3">
    <source>
        <dbReference type="Proteomes" id="UP000256900"/>
    </source>
</evidence>
<dbReference type="OrthoDB" id="9803619at2"/>
<dbReference type="GO" id="GO:0008832">
    <property type="term" value="F:dGTPase activity"/>
    <property type="evidence" value="ECO:0007669"/>
    <property type="project" value="TreeGrafter"/>
</dbReference>